<dbReference type="SUPFAM" id="SSF50475">
    <property type="entry name" value="FMN-binding split barrel"/>
    <property type="match status" value="1"/>
</dbReference>
<evidence type="ECO:0000256" key="3">
    <source>
        <dbReference type="ARBA" id="ARBA00038054"/>
    </source>
</evidence>
<evidence type="ECO:0000259" key="4">
    <source>
        <dbReference type="SMART" id="SM00903"/>
    </source>
</evidence>
<dbReference type="InterPro" id="IPR012349">
    <property type="entry name" value="Split_barrel_FMN-bd"/>
</dbReference>
<evidence type="ECO:0000256" key="2">
    <source>
        <dbReference type="ARBA" id="ARBA00022630"/>
    </source>
</evidence>
<dbReference type="GO" id="GO:0010181">
    <property type="term" value="F:FMN binding"/>
    <property type="evidence" value="ECO:0007669"/>
    <property type="project" value="InterPro"/>
</dbReference>
<evidence type="ECO:0000313" key="5">
    <source>
        <dbReference type="EMBL" id="GAH94161.1"/>
    </source>
</evidence>
<evidence type="ECO:0000256" key="1">
    <source>
        <dbReference type="ARBA" id="ARBA00001917"/>
    </source>
</evidence>
<gene>
    <name evidence="5" type="ORF">S06H3_00731</name>
</gene>
<dbReference type="SMART" id="SM00903">
    <property type="entry name" value="Flavin_Reduct"/>
    <property type="match status" value="1"/>
</dbReference>
<comment type="similarity">
    <text evidence="3">Belongs to the flavoredoxin family.</text>
</comment>
<keyword evidence="2" id="KW-0285">Flavoprotein</keyword>
<comment type="cofactor">
    <cofactor evidence="1">
        <name>FMN</name>
        <dbReference type="ChEBI" id="CHEBI:58210"/>
    </cofactor>
</comment>
<reference evidence="5" key="1">
    <citation type="journal article" date="2014" name="Front. Microbiol.">
        <title>High frequency of phylogenetically diverse reductive dehalogenase-homologous genes in deep subseafloor sedimentary metagenomes.</title>
        <authorList>
            <person name="Kawai M."/>
            <person name="Futagami T."/>
            <person name="Toyoda A."/>
            <person name="Takaki Y."/>
            <person name="Nishi S."/>
            <person name="Hori S."/>
            <person name="Arai W."/>
            <person name="Tsubouchi T."/>
            <person name="Morono Y."/>
            <person name="Uchiyama I."/>
            <person name="Ito T."/>
            <person name="Fujiyama A."/>
            <person name="Inagaki F."/>
            <person name="Takami H."/>
        </authorList>
    </citation>
    <scope>NUCLEOTIDE SEQUENCE</scope>
    <source>
        <strain evidence="5">Expedition CK06-06</strain>
    </source>
</reference>
<organism evidence="5">
    <name type="scientific">marine sediment metagenome</name>
    <dbReference type="NCBI Taxonomy" id="412755"/>
    <lineage>
        <taxon>unclassified sequences</taxon>
        <taxon>metagenomes</taxon>
        <taxon>ecological metagenomes</taxon>
    </lineage>
</organism>
<dbReference type="PANTHER" id="PTHR43567:SF1">
    <property type="entry name" value="FLAVOREDOXIN"/>
    <property type="match status" value="1"/>
</dbReference>
<dbReference type="Gene3D" id="2.30.110.10">
    <property type="entry name" value="Electron Transport, Fmn-binding Protein, Chain A"/>
    <property type="match status" value="1"/>
</dbReference>
<dbReference type="EMBL" id="BARV01000150">
    <property type="protein sequence ID" value="GAH94161.1"/>
    <property type="molecule type" value="Genomic_DNA"/>
</dbReference>
<dbReference type="AlphaFoldDB" id="X1JHI0"/>
<sequence>MPKIVTEKVGKFSQHYPKIAIIVTASARGKDNAMTAAWHSSISRNPPLYGVSISPKRFTYQLITESKEFGINFMPWQKASLAARVGGTSGQEMDKFERFAIERQKPLKTEVPILKDAYAAYECKLVDSKSYGDHIWVVGEIVAVHFLEEAFTSEKILDLAKIKPILYLGSEEFYATTDKDSLQLIKRGDLNG</sequence>
<accession>X1JHI0</accession>
<dbReference type="InterPro" id="IPR052174">
    <property type="entry name" value="Flavoredoxin"/>
</dbReference>
<dbReference type="Pfam" id="PF01613">
    <property type="entry name" value="Flavin_Reduct"/>
    <property type="match status" value="1"/>
</dbReference>
<name>X1JHI0_9ZZZZ</name>
<feature type="domain" description="Flavin reductase like" evidence="4">
    <location>
        <begin position="13"/>
        <end position="153"/>
    </location>
</feature>
<dbReference type="InterPro" id="IPR002563">
    <property type="entry name" value="Flavin_Rdtase-like_dom"/>
</dbReference>
<comment type="caution">
    <text evidence="5">The sequence shown here is derived from an EMBL/GenBank/DDBJ whole genome shotgun (WGS) entry which is preliminary data.</text>
</comment>
<protein>
    <recommendedName>
        <fullName evidence="4">Flavin reductase like domain-containing protein</fullName>
    </recommendedName>
</protein>
<proteinExistence type="inferred from homology"/>
<dbReference type="PANTHER" id="PTHR43567">
    <property type="entry name" value="FLAVOREDOXIN-RELATED-RELATED"/>
    <property type="match status" value="1"/>
</dbReference>